<evidence type="ECO:0000313" key="2">
    <source>
        <dbReference type="EMBL" id="VGL63224.1"/>
    </source>
</evidence>
<keyword evidence="1" id="KW-0812">Transmembrane</keyword>
<protein>
    <submittedName>
        <fullName evidence="2">Uncharacterized protein</fullName>
    </submittedName>
</protein>
<keyword evidence="1" id="KW-0472">Membrane</keyword>
<evidence type="ECO:0000256" key="1">
    <source>
        <dbReference type="SAM" id="Phobius"/>
    </source>
</evidence>
<sequence>MFKISLLSTIINHKITFAVICFLLSLIHFYLTGSPLSF</sequence>
<organism evidence="2">
    <name type="scientific">Klebsiella pneumoniae</name>
    <dbReference type="NCBI Taxonomy" id="573"/>
    <lineage>
        <taxon>Bacteria</taxon>
        <taxon>Pseudomonadati</taxon>
        <taxon>Pseudomonadota</taxon>
        <taxon>Gammaproteobacteria</taxon>
        <taxon>Enterobacterales</taxon>
        <taxon>Enterobacteriaceae</taxon>
        <taxon>Klebsiella/Raoultella group</taxon>
        <taxon>Klebsiella</taxon>
        <taxon>Klebsiella pneumoniae complex</taxon>
    </lineage>
</organism>
<keyword evidence="1" id="KW-1133">Transmembrane helix</keyword>
<dbReference type="EMBL" id="CAAHCT010000003">
    <property type="protein sequence ID" value="VGL63224.1"/>
    <property type="molecule type" value="Genomic_DNA"/>
</dbReference>
<accession>A0A486NVU0</accession>
<dbReference type="AlphaFoldDB" id="A0A486NVU0"/>
<gene>
    <name evidence="2" type="ORF">SAMEA4873651_01627</name>
</gene>
<feature type="transmembrane region" description="Helical" evidence="1">
    <location>
        <begin position="12"/>
        <end position="31"/>
    </location>
</feature>
<name>A0A486NVU0_KLEPN</name>
<reference evidence="2" key="1">
    <citation type="submission" date="2019-03" db="EMBL/GenBank/DDBJ databases">
        <authorList>
            <consortium name="Pathogen Informatics"/>
        </authorList>
    </citation>
    <scope>NUCLEOTIDE SEQUENCE</scope>
    <source>
        <strain evidence="2">5012STDY7626449</strain>
    </source>
</reference>
<proteinExistence type="predicted"/>